<dbReference type="Proteomes" id="UP000054662">
    <property type="component" value="Unassembled WGS sequence"/>
</dbReference>
<dbReference type="Pfam" id="PF00227">
    <property type="entry name" value="Proteasome"/>
    <property type="match status" value="1"/>
</dbReference>
<evidence type="ECO:0000256" key="1">
    <source>
        <dbReference type="SAM" id="Coils"/>
    </source>
</evidence>
<keyword evidence="3" id="KW-1185">Reference proteome</keyword>
<dbReference type="Gene3D" id="3.60.20.10">
    <property type="entry name" value="Glutamine Phosphoribosylpyrophosphate, subunit 1, domain 1"/>
    <property type="match status" value="1"/>
</dbReference>
<keyword evidence="2" id="KW-0647">Proteasome</keyword>
<proteinExistence type="predicted"/>
<dbReference type="InterPro" id="IPR029055">
    <property type="entry name" value="Ntn_hydrolases_N"/>
</dbReference>
<dbReference type="RefSeq" id="WP_058491875.1">
    <property type="nucleotide sequence ID" value="NZ_CBCRUR010000002.1"/>
</dbReference>
<sequence>MTVLVGINCKDGVVIGADSSATSAMGQYPLIEMQTKKIDIINDKIIVAGTGQVGLGQRFKSIVKNAWDQGVFKHDHVEVGRQLSQKALTDFGSTQAVKGSFGALVAFCCKKQVHLCEFPSNDFQPEFKETSRLWYVAMGSGQALAEPFLAFIRDVFWEKEIPSIQDGIFAVYWTLAHTIQLNAGGINGPINIATLRCINNDFQAKIFEEEELAEHKENISAIKSRLREYRQEIIDGKTDTEIPS</sequence>
<protein>
    <submittedName>
        <fullName evidence="2">Proteasome subunit beta</fullName>
    </submittedName>
</protein>
<dbReference type="AlphaFoldDB" id="A0A0W1AKL9"/>
<dbReference type="GO" id="GO:0051603">
    <property type="term" value="P:proteolysis involved in protein catabolic process"/>
    <property type="evidence" value="ECO:0007669"/>
    <property type="project" value="InterPro"/>
</dbReference>
<dbReference type="GO" id="GO:0005839">
    <property type="term" value="C:proteasome core complex"/>
    <property type="evidence" value="ECO:0007669"/>
    <property type="project" value="InterPro"/>
</dbReference>
<evidence type="ECO:0000313" key="2">
    <source>
        <dbReference type="EMBL" id="KTD81876.1"/>
    </source>
</evidence>
<name>A0A0W1AKL9_9GAMM</name>
<evidence type="ECO:0000313" key="3">
    <source>
        <dbReference type="Proteomes" id="UP000054662"/>
    </source>
</evidence>
<dbReference type="PATRIC" id="fig|45076.6.peg.191"/>
<dbReference type="SUPFAM" id="SSF56235">
    <property type="entry name" value="N-terminal nucleophile aminohydrolases (Ntn hydrolases)"/>
    <property type="match status" value="1"/>
</dbReference>
<comment type="caution">
    <text evidence="2">The sequence shown here is derived from an EMBL/GenBank/DDBJ whole genome shotgun (WGS) entry which is preliminary data.</text>
</comment>
<keyword evidence="1" id="KW-0175">Coiled coil</keyword>
<reference evidence="2 3" key="1">
    <citation type="submission" date="2015-11" db="EMBL/GenBank/DDBJ databases">
        <title>Genomic analysis of 38 Legionella species identifies large and diverse effector repertoires.</title>
        <authorList>
            <person name="Burstein D."/>
            <person name="Amaro F."/>
            <person name="Zusman T."/>
            <person name="Lifshitz Z."/>
            <person name="Cohen O."/>
            <person name="Gilbert J.A."/>
            <person name="Pupko T."/>
            <person name="Shuman H.A."/>
            <person name="Segal G."/>
        </authorList>
    </citation>
    <scope>NUCLEOTIDE SEQUENCE [LARGE SCALE GENOMIC DNA]</scope>
    <source>
        <strain evidence="2 3">ATCC 49508</strain>
    </source>
</reference>
<feature type="coiled-coil region" evidence="1">
    <location>
        <begin position="205"/>
        <end position="232"/>
    </location>
</feature>
<dbReference type="STRING" id="45076.Lwor_0179"/>
<accession>A0A0W1AKL9</accession>
<organism evidence="2 3">
    <name type="scientific">Legionella worsleiensis</name>
    <dbReference type="NCBI Taxonomy" id="45076"/>
    <lineage>
        <taxon>Bacteria</taxon>
        <taxon>Pseudomonadati</taxon>
        <taxon>Pseudomonadota</taxon>
        <taxon>Gammaproteobacteria</taxon>
        <taxon>Legionellales</taxon>
        <taxon>Legionellaceae</taxon>
        <taxon>Legionella</taxon>
    </lineage>
</organism>
<dbReference type="EMBL" id="LNZC01000002">
    <property type="protein sequence ID" value="KTD81876.1"/>
    <property type="molecule type" value="Genomic_DNA"/>
</dbReference>
<dbReference type="InterPro" id="IPR001353">
    <property type="entry name" value="Proteasome_sua/b"/>
</dbReference>
<gene>
    <name evidence="2" type="primary">prcB</name>
    <name evidence="2" type="ORF">Lwor_0179</name>
</gene>